<dbReference type="AlphaFoldDB" id="A0A4R8DGK0"/>
<dbReference type="Proteomes" id="UP000294498">
    <property type="component" value="Unassembled WGS sequence"/>
</dbReference>
<proteinExistence type="predicted"/>
<accession>A0A4R8DGK0</accession>
<evidence type="ECO:0000256" key="1">
    <source>
        <dbReference type="SAM" id="Phobius"/>
    </source>
</evidence>
<reference evidence="2 3" key="1">
    <citation type="submission" date="2019-03" db="EMBL/GenBank/DDBJ databases">
        <title>Genomic Encyclopedia of Type Strains, Phase IV (KMG-IV): sequencing the most valuable type-strain genomes for metagenomic binning, comparative biology and taxonomic classification.</title>
        <authorList>
            <person name="Goeker M."/>
        </authorList>
    </citation>
    <scope>NUCLEOTIDE SEQUENCE [LARGE SCALE GENOMIC DNA]</scope>
    <source>
        <strain evidence="2 3">DSM 100059</strain>
    </source>
</reference>
<keyword evidence="3" id="KW-1185">Reference proteome</keyword>
<keyword evidence="1" id="KW-1133">Transmembrane helix</keyword>
<organism evidence="2 3">
    <name type="scientific">Dinghuibacter silviterrae</name>
    <dbReference type="NCBI Taxonomy" id="1539049"/>
    <lineage>
        <taxon>Bacteria</taxon>
        <taxon>Pseudomonadati</taxon>
        <taxon>Bacteroidota</taxon>
        <taxon>Chitinophagia</taxon>
        <taxon>Chitinophagales</taxon>
        <taxon>Chitinophagaceae</taxon>
        <taxon>Dinghuibacter</taxon>
    </lineage>
</organism>
<gene>
    <name evidence="2" type="ORF">EDB95_3913</name>
</gene>
<evidence type="ECO:0000313" key="3">
    <source>
        <dbReference type="Proteomes" id="UP000294498"/>
    </source>
</evidence>
<evidence type="ECO:0000313" key="2">
    <source>
        <dbReference type="EMBL" id="TDW96090.1"/>
    </source>
</evidence>
<feature type="transmembrane region" description="Helical" evidence="1">
    <location>
        <begin position="216"/>
        <end position="237"/>
    </location>
</feature>
<feature type="transmembrane region" description="Helical" evidence="1">
    <location>
        <begin position="185"/>
        <end position="204"/>
    </location>
</feature>
<feature type="transmembrane region" description="Helical" evidence="1">
    <location>
        <begin position="21"/>
        <end position="42"/>
    </location>
</feature>
<comment type="caution">
    <text evidence="2">The sequence shown here is derived from an EMBL/GenBank/DDBJ whole genome shotgun (WGS) entry which is preliminary data.</text>
</comment>
<dbReference type="OrthoDB" id="1355414at2"/>
<feature type="transmembrane region" description="Helical" evidence="1">
    <location>
        <begin position="48"/>
        <end position="67"/>
    </location>
</feature>
<dbReference type="RefSeq" id="WP_133996051.1">
    <property type="nucleotide sequence ID" value="NZ_SODV01000002.1"/>
</dbReference>
<dbReference type="EMBL" id="SODV01000002">
    <property type="protein sequence ID" value="TDW96090.1"/>
    <property type="molecule type" value="Genomic_DNA"/>
</dbReference>
<name>A0A4R8DGK0_9BACT</name>
<feature type="transmembrane region" description="Helical" evidence="1">
    <location>
        <begin position="157"/>
        <end position="179"/>
    </location>
</feature>
<sequence>MKEYKFSVEGQKAIREKIATRLILVYLFAGVCAVSVVCYKYIGTSDSGNMLWIIIPLICGWMGWNFFRVFKRQKETYATYTVTLTDNLISREASTLPTVAIYRDDIKKITRLRNGTVCVKGKDPRAIIPILPEIDGFEELTAALAQTMPIEARRNELVLRAARIGLSLSAVALFIAILYVNNKAIATGCGVLLVALSVWRFWAIRRSRNVDLRAKQRAWVSFVFILLVVGLVVAKWMSLL</sequence>
<protein>
    <submittedName>
        <fullName evidence="2">Uncharacterized protein</fullName>
    </submittedName>
</protein>
<keyword evidence="1" id="KW-0472">Membrane</keyword>
<keyword evidence="1" id="KW-0812">Transmembrane</keyword>